<feature type="compositionally biased region" description="Low complexity" evidence="12">
    <location>
        <begin position="147"/>
        <end position="162"/>
    </location>
</feature>
<dbReference type="GO" id="GO:0008270">
    <property type="term" value="F:zinc ion binding"/>
    <property type="evidence" value="ECO:0007669"/>
    <property type="project" value="UniProtKB-KW"/>
</dbReference>
<feature type="compositionally biased region" description="Polar residues" evidence="12">
    <location>
        <begin position="279"/>
        <end position="289"/>
    </location>
</feature>
<dbReference type="eggNOG" id="KOG1721">
    <property type="taxonomic scope" value="Eukaryota"/>
</dbReference>
<feature type="region of interest" description="Disordered" evidence="12">
    <location>
        <begin position="307"/>
        <end position="440"/>
    </location>
</feature>
<dbReference type="Pfam" id="PF00096">
    <property type="entry name" value="zf-C2H2"/>
    <property type="match status" value="2"/>
</dbReference>
<feature type="compositionally biased region" description="Polar residues" evidence="12">
    <location>
        <begin position="29"/>
        <end position="43"/>
    </location>
</feature>
<feature type="domain" description="C2H2-type" evidence="13">
    <location>
        <begin position="494"/>
        <end position="521"/>
    </location>
</feature>
<evidence type="ECO:0000256" key="11">
    <source>
        <dbReference type="PROSITE-ProRule" id="PRU00042"/>
    </source>
</evidence>
<dbReference type="PROSITE" id="PS00028">
    <property type="entry name" value="ZINC_FINGER_C2H2_1"/>
    <property type="match status" value="2"/>
</dbReference>
<comment type="subcellular location">
    <subcellularLocation>
        <location evidence="1">Nucleus</location>
    </subcellularLocation>
</comment>
<evidence type="ECO:0000313" key="14">
    <source>
        <dbReference type="EMBL" id="EDK37900.2"/>
    </source>
</evidence>
<feature type="region of interest" description="Disordered" evidence="12">
    <location>
        <begin position="1"/>
        <end position="103"/>
    </location>
</feature>
<gene>
    <name evidence="14" type="ORF">PGUG_01998</name>
</gene>
<dbReference type="Proteomes" id="UP000001997">
    <property type="component" value="Unassembled WGS sequence"/>
</dbReference>
<keyword evidence="2" id="KW-0479">Metal-binding</keyword>
<dbReference type="EMBL" id="CH408156">
    <property type="protein sequence ID" value="EDK37900.2"/>
    <property type="molecule type" value="Genomic_DNA"/>
</dbReference>
<dbReference type="GO" id="GO:0071468">
    <property type="term" value="P:cellular response to acidic pH"/>
    <property type="evidence" value="ECO:0007669"/>
    <property type="project" value="UniProtKB-ARBA"/>
</dbReference>
<proteinExistence type="inferred from homology"/>
<keyword evidence="4 11" id="KW-0863">Zinc-finger</keyword>
<dbReference type="InterPro" id="IPR013087">
    <property type="entry name" value="Znf_C2H2_type"/>
</dbReference>
<dbReference type="PANTHER" id="PTHR24388:SF54">
    <property type="entry name" value="PROTEIN ESCARGOT"/>
    <property type="match status" value="1"/>
</dbReference>
<feature type="compositionally biased region" description="Low complexity" evidence="12">
    <location>
        <begin position="317"/>
        <end position="334"/>
    </location>
</feature>
<dbReference type="HOGENOM" id="CLU_016101_0_0_1"/>
<feature type="compositionally biased region" description="Low complexity" evidence="12">
    <location>
        <begin position="266"/>
        <end position="278"/>
    </location>
</feature>
<evidence type="ECO:0000259" key="13">
    <source>
        <dbReference type="PROSITE" id="PS50157"/>
    </source>
</evidence>
<dbReference type="SUPFAM" id="SSF57667">
    <property type="entry name" value="beta-beta-alpha zinc fingers"/>
    <property type="match status" value="1"/>
</dbReference>
<dbReference type="InterPro" id="IPR050527">
    <property type="entry name" value="Snail/Krueppel_Znf"/>
</dbReference>
<evidence type="ECO:0000256" key="6">
    <source>
        <dbReference type="ARBA" id="ARBA00023015"/>
    </source>
</evidence>
<dbReference type="VEuPathDB" id="FungiDB:PGUG_01998"/>
<evidence type="ECO:0000256" key="1">
    <source>
        <dbReference type="ARBA" id="ARBA00004123"/>
    </source>
</evidence>
<evidence type="ECO:0000256" key="3">
    <source>
        <dbReference type="ARBA" id="ARBA00022737"/>
    </source>
</evidence>
<keyword evidence="5" id="KW-0862">Zinc</keyword>
<dbReference type="Gene3D" id="3.30.160.60">
    <property type="entry name" value="Classic Zinc Finger"/>
    <property type="match status" value="3"/>
</dbReference>
<evidence type="ECO:0000256" key="2">
    <source>
        <dbReference type="ARBA" id="ARBA00022723"/>
    </source>
</evidence>
<accession>A5DFE7</accession>
<feature type="region of interest" description="Disordered" evidence="12">
    <location>
        <begin position="119"/>
        <end position="163"/>
    </location>
</feature>
<dbReference type="GO" id="GO:0000978">
    <property type="term" value="F:RNA polymerase II cis-regulatory region sequence-specific DNA binding"/>
    <property type="evidence" value="ECO:0007669"/>
    <property type="project" value="TreeGrafter"/>
</dbReference>
<feature type="compositionally biased region" description="Polar residues" evidence="12">
    <location>
        <begin position="254"/>
        <end position="265"/>
    </location>
</feature>
<dbReference type="InterPro" id="IPR036236">
    <property type="entry name" value="Znf_C2H2_sf"/>
</dbReference>
<dbReference type="OMA" id="PSLYACH"/>
<dbReference type="InParanoid" id="A5DFE7"/>
<evidence type="ECO:0000256" key="12">
    <source>
        <dbReference type="SAM" id="MobiDB-lite"/>
    </source>
</evidence>
<dbReference type="FunFam" id="3.30.160.60:FF:000100">
    <property type="entry name" value="Zinc finger 45-like"/>
    <property type="match status" value="1"/>
</dbReference>
<evidence type="ECO:0000256" key="4">
    <source>
        <dbReference type="ARBA" id="ARBA00022771"/>
    </source>
</evidence>
<dbReference type="GO" id="GO:0071248">
    <property type="term" value="P:cellular response to metal ion"/>
    <property type="evidence" value="ECO:0007669"/>
    <property type="project" value="UniProtKB-ARBA"/>
</dbReference>
<keyword evidence="7" id="KW-0804">Transcription</keyword>
<comment type="similarity">
    <text evidence="9">Belongs to the pacC/RIM101 family.</text>
</comment>
<name>A5DFE7_PICGU</name>
<dbReference type="AlphaFoldDB" id="A5DFE7"/>
<reference evidence="14 15" key="1">
    <citation type="journal article" date="2009" name="Nature">
        <title>Evolution of pathogenicity and sexual reproduction in eight Candida genomes.</title>
        <authorList>
            <person name="Butler G."/>
            <person name="Rasmussen M.D."/>
            <person name="Lin M.F."/>
            <person name="Santos M.A."/>
            <person name="Sakthikumar S."/>
            <person name="Munro C.A."/>
            <person name="Rheinbay E."/>
            <person name="Grabherr M."/>
            <person name="Forche A."/>
            <person name="Reedy J.L."/>
            <person name="Agrafioti I."/>
            <person name="Arnaud M.B."/>
            <person name="Bates S."/>
            <person name="Brown A.J."/>
            <person name="Brunke S."/>
            <person name="Costanzo M.C."/>
            <person name="Fitzpatrick D.A."/>
            <person name="de Groot P.W."/>
            <person name="Harris D."/>
            <person name="Hoyer L.L."/>
            <person name="Hube B."/>
            <person name="Klis F.M."/>
            <person name="Kodira C."/>
            <person name="Lennard N."/>
            <person name="Logue M.E."/>
            <person name="Martin R."/>
            <person name="Neiman A.M."/>
            <person name="Nikolaou E."/>
            <person name="Quail M.A."/>
            <person name="Quinn J."/>
            <person name="Santos M.C."/>
            <person name="Schmitzberger F.F."/>
            <person name="Sherlock G."/>
            <person name="Shah P."/>
            <person name="Silverstein K.A."/>
            <person name="Skrzypek M.S."/>
            <person name="Soll D."/>
            <person name="Staggs R."/>
            <person name="Stansfield I."/>
            <person name="Stumpf M.P."/>
            <person name="Sudbery P.E."/>
            <person name="Srikantha T."/>
            <person name="Zeng Q."/>
            <person name="Berman J."/>
            <person name="Berriman M."/>
            <person name="Heitman J."/>
            <person name="Gow N.A."/>
            <person name="Lorenz M.C."/>
            <person name="Birren B.W."/>
            <person name="Kellis M."/>
            <person name="Cuomo C.A."/>
        </authorList>
    </citation>
    <scope>NUCLEOTIDE SEQUENCE [LARGE SCALE GENOMIC DNA]</scope>
    <source>
        <strain evidence="15">ATCC 6260 / CBS 566 / DSM 6381 / JCM 1539 / NBRC 10279 / NRRL Y-324</strain>
    </source>
</reference>
<evidence type="ECO:0000256" key="5">
    <source>
        <dbReference type="ARBA" id="ARBA00022833"/>
    </source>
</evidence>
<feature type="compositionally biased region" description="Polar residues" evidence="12">
    <location>
        <begin position="134"/>
        <end position="146"/>
    </location>
</feature>
<feature type="region of interest" description="Disordered" evidence="12">
    <location>
        <begin position="254"/>
        <end position="289"/>
    </location>
</feature>
<feature type="compositionally biased region" description="Low complexity" evidence="12">
    <location>
        <begin position="119"/>
        <end position="133"/>
    </location>
</feature>
<dbReference type="GO" id="GO:0005634">
    <property type="term" value="C:nucleus"/>
    <property type="evidence" value="ECO:0007669"/>
    <property type="project" value="UniProtKB-SubCell"/>
</dbReference>
<dbReference type="GeneID" id="5127966"/>
<keyword evidence="8" id="KW-0539">Nucleus</keyword>
<dbReference type="OrthoDB" id="8117402at2759"/>
<evidence type="ECO:0000256" key="10">
    <source>
        <dbReference type="ARBA" id="ARBA00039490"/>
    </source>
</evidence>
<keyword evidence="6" id="KW-0805">Transcription regulation</keyword>
<evidence type="ECO:0000313" key="15">
    <source>
        <dbReference type="Proteomes" id="UP000001997"/>
    </source>
</evidence>
<dbReference type="KEGG" id="pgu:PGUG_01998"/>
<dbReference type="PROSITE" id="PS50157">
    <property type="entry name" value="ZINC_FINGER_C2H2_2"/>
    <property type="match status" value="2"/>
</dbReference>
<protein>
    <recommendedName>
        <fullName evidence="10">pH-response transcription factor pacC/RIM101</fullName>
    </recommendedName>
</protein>
<feature type="compositionally biased region" description="Acidic residues" evidence="12">
    <location>
        <begin position="409"/>
        <end position="426"/>
    </location>
</feature>
<evidence type="ECO:0000256" key="9">
    <source>
        <dbReference type="ARBA" id="ARBA00038089"/>
    </source>
</evidence>
<feature type="compositionally biased region" description="Polar residues" evidence="12">
    <location>
        <begin position="342"/>
        <end position="357"/>
    </location>
</feature>
<sequence>MADEDFYDMLDLSPPGIPKQDPNYPFQDGFSQYGNSFRYSDQQTPDGNTPPPPPTSNNRQTLPELPSNSRPTQPGPLGPGFMPEYYGAGLSTGNSQSVSMGLNTNSFSNSVSNSIPNSISNSNSNSISNHSNSLHPATQSQFLQPKSPSAYSSHSLYSDASSNPGSPYMDAVSQFSHTYSDAGGGGDFSGFDTEIALGGSISTTNLAGLNQSQFFNDRQYFPQQPAVLQQNYNARDHYQSMPYAGFDYLSSPPSASQTIDTRYNGSSTSATAEAPSSSIDNSHSGPLTENNLQYNELQQVKISVQKAPEQVAARTPSLFSNSSHSSYNSTKSPNESSKNHNHLQNPSPISPSVSDTASDALLRPDEFQSMKRGRRHAHHLRSESRSRSRSQSRQSQPNSRSSSRSPSVYDEDDYSENDGDRDDYESPYESIRGEDGEMKVPSRTKMLELASQNSAPRRVQKHPSLFSCHLCDKRFTRPYNLKSHLRTHTNERPFVCSVCGKAFARQHDRKRHEDLHTGEKKFSCRGFLRDGTPYGCGRKFARADALRRHFQTEAGRDCIKALLEEDDRDRKNGIEGGSELPGGLKRETIMFAGSVPSVAISPPD</sequence>
<feature type="compositionally biased region" description="Low complexity" evidence="12">
    <location>
        <begin position="389"/>
        <end position="407"/>
    </location>
</feature>
<keyword evidence="15" id="KW-1185">Reference proteome</keyword>
<dbReference type="FunFam" id="3.30.160.60:FF:000181">
    <property type="entry name" value="C2H2 type zinc finger protein"/>
    <property type="match status" value="1"/>
</dbReference>
<evidence type="ECO:0000256" key="7">
    <source>
        <dbReference type="ARBA" id="ARBA00023163"/>
    </source>
</evidence>
<evidence type="ECO:0000256" key="8">
    <source>
        <dbReference type="ARBA" id="ARBA00023242"/>
    </source>
</evidence>
<feature type="domain" description="C2H2-type" evidence="13">
    <location>
        <begin position="466"/>
        <end position="493"/>
    </location>
</feature>
<dbReference type="GO" id="GO:0000981">
    <property type="term" value="F:DNA-binding transcription factor activity, RNA polymerase II-specific"/>
    <property type="evidence" value="ECO:0007669"/>
    <property type="project" value="TreeGrafter"/>
</dbReference>
<feature type="compositionally biased region" description="Polar residues" evidence="12">
    <location>
        <begin position="91"/>
        <end position="102"/>
    </location>
</feature>
<dbReference type="RefSeq" id="XP_001486327.2">
    <property type="nucleotide sequence ID" value="XM_001486277.1"/>
</dbReference>
<dbReference type="PANTHER" id="PTHR24388">
    <property type="entry name" value="ZINC FINGER PROTEIN"/>
    <property type="match status" value="1"/>
</dbReference>
<organism evidence="14 15">
    <name type="scientific">Meyerozyma guilliermondii (strain ATCC 6260 / CBS 566 / DSM 6381 / JCM 1539 / NBRC 10279 / NRRL Y-324)</name>
    <name type="common">Yeast</name>
    <name type="synonym">Candida guilliermondii</name>
    <dbReference type="NCBI Taxonomy" id="294746"/>
    <lineage>
        <taxon>Eukaryota</taxon>
        <taxon>Fungi</taxon>
        <taxon>Dikarya</taxon>
        <taxon>Ascomycota</taxon>
        <taxon>Saccharomycotina</taxon>
        <taxon>Pichiomycetes</taxon>
        <taxon>Debaryomycetaceae</taxon>
        <taxon>Meyerozyma</taxon>
    </lineage>
</organism>
<keyword evidence="3" id="KW-0677">Repeat</keyword>
<feature type="compositionally biased region" description="Basic and acidic residues" evidence="12">
    <location>
        <begin position="431"/>
        <end position="440"/>
    </location>
</feature>
<dbReference type="SMART" id="SM00355">
    <property type="entry name" value="ZnF_C2H2"/>
    <property type="match status" value="2"/>
</dbReference>